<organism evidence="2 3">
    <name type="scientific">Panicum virgatum</name>
    <name type="common">Blackwell switchgrass</name>
    <dbReference type="NCBI Taxonomy" id="38727"/>
    <lineage>
        <taxon>Eukaryota</taxon>
        <taxon>Viridiplantae</taxon>
        <taxon>Streptophyta</taxon>
        <taxon>Embryophyta</taxon>
        <taxon>Tracheophyta</taxon>
        <taxon>Spermatophyta</taxon>
        <taxon>Magnoliopsida</taxon>
        <taxon>Liliopsida</taxon>
        <taxon>Poales</taxon>
        <taxon>Poaceae</taxon>
        <taxon>PACMAD clade</taxon>
        <taxon>Panicoideae</taxon>
        <taxon>Panicodae</taxon>
        <taxon>Paniceae</taxon>
        <taxon>Panicinae</taxon>
        <taxon>Panicum</taxon>
        <taxon>Panicum sect. Hiantes</taxon>
    </lineage>
</organism>
<proteinExistence type="predicted"/>
<keyword evidence="3" id="KW-1185">Reference proteome</keyword>
<reference evidence="2" key="1">
    <citation type="submission" date="2020-05" db="EMBL/GenBank/DDBJ databases">
        <title>WGS assembly of Panicum virgatum.</title>
        <authorList>
            <person name="Lovell J.T."/>
            <person name="Jenkins J."/>
            <person name="Shu S."/>
            <person name="Juenger T.E."/>
            <person name="Schmutz J."/>
        </authorList>
    </citation>
    <scope>NUCLEOTIDE SEQUENCE</scope>
    <source>
        <strain evidence="2">AP13</strain>
    </source>
</reference>
<evidence type="ECO:0000256" key="1">
    <source>
        <dbReference type="SAM" id="MobiDB-lite"/>
    </source>
</evidence>
<evidence type="ECO:0000313" key="3">
    <source>
        <dbReference type="Proteomes" id="UP000823388"/>
    </source>
</evidence>
<dbReference type="AlphaFoldDB" id="A0A8T0SWZ6"/>
<name>A0A8T0SWZ6_PANVG</name>
<evidence type="ECO:0000313" key="2">
    <source>
        <dbReference type="EMBL" id="KAG2601585.1"/>
    </source>
</evidence>
<feature type="region of interest" description="Disordered" evidence="1">
    <location>
        <begin position="98"/>
        <end position="118"/>
    </location>
</feature>
<sequence length="193" mass="20906">MLAGRFSLQTPPLGGALPPWWMRKVSARTSASVGSGWRRAPIVARPCAVRCPEIWSDDASIASRSTMSLPVAPSLLGVFAARKSGMWPGTASALAGRDRRHRAVGVASPGGSAPPPMLRPRHTIAAWSIQRPLPRLRRQDLPPLVAPTPVRRLFVRHLRQVAPPRRVNLVPRQMRPLASRGGTLPSDPLLLCA</sequence>
<dbReference type="Proteomes" id="UP000823388">
    <property type="component" value="Chromosome 5K"/>
</dbReference>
<protein>
    <submittedName>
        <fullName evidence="2">Uncharacterized protein</fullName>
    </submittedName>
</protein>
<comment type="caution">
    <text evidence="2">The sequence shown here is derived from an EMBL/GenBank/DDBJ whole genome shotgun (WGS) entry which is preliminary data.</text>
</comment>
<gene>
    <name evidence="2" type="ORF">PVAP13_5KG602407</name>
</gene>
<accession>A0A8T0SWZ6</accession>
<dbReference type="EMBL" id="CM029045">
    <property type="protein sequence ID" value="KAG2601585.1"/>
    <property type="molecule type" value="Genomic_DNA"/>
</dbReference>